<dbReference type="InterPro" id="IPR028082">
    <property type="entry name" value="Peripla_BP_I"/>
</dbReference>
<sequence>MAMSDARATLRRMMSVFVMRVMMIMMVMMLTLRPVDARCTKTKSGKGYSLTIGMLSAGENDFSAHRIVQKNLMMTGEVKDCFLPPHYLNLAVNETLQIPRKGWTKIQGGIEDALSTQGALDGEIPNLIIGPFYTNLAMMLQRMGIPYLVTDYKGFDWIDMSRVQDTVNWRTVVEIRPPAQAQNLAVVDLFLERKWSSAMMVMPESAADNQECQNLASQMLNHSLSLIPFTVEPRDPEVRTALSELLRNAKMFRQTQVLVCSPRDYRDQLIENILKEVSYIEGDWWRRCYFFVSWVLIGCL</sequence>
<protein>
    <submittedName>
        <fullName evidence="3 4">Uncharacterized protein LOC101862347</fullName>
    </submittedName>
</protein>
<evidence type="ECO:0000313" key="4">
    <source>
        <dbReference type="RefSeq" id="XP_035825511.1"/>
    </source>
</evidence>
<gene>
    <name evidence="3 4 5" type="primary">LOC101862347</name>
</gene>
<keyword evidence="2" id="KW-1185">Reference proteome</keyword>
<dbReference type="Gene3D" id="3.40.50.2300">
    <property type="match status" value="2"/>
</dbReference>
<dbReference type="RefSeq" id="XP_035825511.1">
    <property type="nucleotide sequence ID" value="XM_035969618.1"/>
</dbReference>
<evidence type="ECO:0000313" key="3">
    <source>
        <dbReference type="RefSeq" id="XP_035825510.1"/>
    </source>
</evidence>
<proteinExistence type="predicted"/>
<name>A0ABM1VSX0_APLCA</name>
<feature type="chain" id="PRO_5045023426" evidence="1">
    <location>
        <begin position="38"/>
        <end position="300"/>
    </location>
</feature>
<feature type="signal peptide" evidence="1">
    <location>
        <begin position="1"/>
        <end position="37"/>
    </location>
</feature>
<dbReference type="RefSeq" id="XP_035825510.1">
    <property type="nucleotide sequence ID" value="XM_035969617.1"/>
</dbReference>
<dbReference type="GeneID" id="101862347"/>
<dbReference type="Proteomes" id="UP000694888">
    <property type="component" value="Unplaced"/>
</dbReference>
<evidence type="ECO:0000256" key="1">
    <source>
        <dbReference type="SAM" id="SignalP"/>
    </source>
</evidence>
<accession>A0ABM1VSX0</accession>
<keyword evidence="1" id="KW-0732">Signal</keyword>
<evidence type="ECO:0000313" key="5">
    <source>
        <dbReference type="RefSeq" id="XP_035825512.1"/>
    </source>
</evidence>
<dbReference type="SUPFAM" id="SSF53822">
    <property type="entry name" value="Periplasmic binding protein-like I"/>
    <property type="match status" value="1"/>
</dbReference>
<reference evidence="3 4" key="1">
    <citation type="submission" date="2025-05" db="UniProtKB">
        <authorList>
            <consortium name="RefSeq"/>
        </authorList>
    </citation>
    <scope>IDENTIFICATION</scope>
</reference>
<evidence type="ECO:0000313" key="2">
    <source>
        <dbReference type="Proteomes" id="UP000694888"/>
    </source>
</evidence>
<dbReference type="RefSeq" id="XP_035825512.1">
    <property type="nucleotide sequence ID" value="XM_035969619.1"/>
</dbReference>
<organism evidence="2 5">
    <name type="scientific">Aplysia californica</name>
    <name type="common">California sea hare</name>
    <dbReference type="NCBI Taxonomy" id="6500"/>
    <lineage>
        <taxon>Eukaryota</taxon>
        <taxon>Metazoa</taxon>
        <taxon>Spiralia</taxon>
        <taxon>Lophotrochozoa</taxon>
        <taxon>Mollusca</taxon>
        <taxon>Gastropoda</taxon>
        <taxon>Heterobranchia</taxon>
        <taxon>Euthyneura</taxon>
        <taxon>Tectipleura</taxon>
        <taxon>Aplysiida</taxon>
        <taxon>Aplysioidea</taxon>
        <taxon>Aplysiidae</taxon>
        <taxon>Aplysia</taxon>
    </lineage>
</organism>